<dbReference type="EnsemblFungi" id="MVLG_05785T0">
    <property type="protein sequence ID" value="MVLG_05785T0"/>
    <property type="gene ID" value="MVLG_05785"/>
</dbReference>
<dbReference type="EMBL" id="GL541727">
    <property type="protein sequence ID" value="KDE03714.1"/>
    <property type="molecule type" value="Genomic_DNA"/>
</dbReference>
<reference evidence="4" key="1">
    <citation type="submission" date="2010-11" db="EMBL/GenBank/DDBJ databases">
        <title>The genome sequence of Microbotryum violaceum strain p1A1 Lamole.</title>
        <authorList>
            <person name="Cuomo C."/>
            <person name="Perlin M."/>
            <person name="Young S.K."/>
            <person name="Zeng Q."/>
            <person name="Gargeya S."/>
            <person name="Alvarado L."/>
            <person name="Berlin A."/>
            <person name="Chapman S.B."/>
            <person name="Chen Z."/>
            <person name="Freedman E."/>
            <person name="Gellesch M."/>
            <person name="Goldberg J."/>
            <person name="Griggs A."/>
            <person name="Gujja S."/>
            <person name="Heilman E."/>
            <person name="Heiman D."/>
            <person name="Howarth C."/>
            <person name="Mehta T."/>
            <person name="Neiman D."/>
            <person name="Pearson M."/>
            <person name="Roberts A."/>
            <person name="Saif S."/>
            <person name="Shea T."/>
            <person name="Shenoy N."/>
            <person name="Sisk P."/>
            <person name="Stolte C."/>
            <person name="Sykes S."/>
            <person name="White J."/>
            <person name="Yandava C."/>
            <person name="Haas B."/>
            <person name="Nusbaum C."/>
            <person name="Birren B."/>
        </authorList>
    </citation>
    <scope>NUCLEOTIDE SEQUENCE [LARGE SCALE GENOMIC DNA]</scope>
    <source>
        <strain evidence="4">p1A1 Lamole</strain>
    </source>
</reference>
<accession>U5HFA6</accession>
<feature type="region of interest" description="Disordered" evidence="1">
    <location>
        <begin position="167"/>
        <end position="190"/>
    </location>
</feature>
<protein>
    <submittedName>
        <fullName evidence="2 3">Uncharacterized protein</fullName>
    </submittedName>
</protein>
<dbReference type="AlphaFoldDB" id="U5HFA6"/>
<evidence type="ECO:0000313" key="4">
    <source>
        <dbReference type="Proteomes" id="UP000017200"/>
    </source>
</evidence>
<name>U5HFA6_USTV1</name>
<reference evidence="3" key="4">
    <citation type="submission" date="2015-06" db="UniProtKB">
        <authorList>
            <consortium name="EnsemblFungi"/>
        </authorList>
    </citation>
    <scope>IDENTIFICATION</scope>
</reference>
<evidence type="ECO:0000256" key="1">
    <source>
        <dbReference type="SAM" id="MobiDB-lite"/>
    </source>
</evidence>
<sequence length="190" mass="21752">MSHRPLCHKATKIVADALRAQGPLTTQSLYDVVHATHPSSLPARPLPNRYRMGHTRPPASIMEMRRQQREQVDLPREKGDTDGTWSMAYLKKKVLAGMLEKGQVVKMTKIKWDKLRGVEPTTTTTTEERAKATSVKEATKKLQNYEKKAAETHFWILKDTFAKEGIFLPERREEPSRPTTSRGKANTRRF</sequence>
<dbReference type="InParanoid" id="U5HFA6"/>
<dbReference type="EMBL" id="AEIJ01000622">
    <property type="status" value="NOT_ANNOTATED_CDS"/>
    <property type="molecule type" value="Genomic_DNA"/>
</dbReference>
<organism evidence="2">
    <name type="scientific">Microbotryum lychnidis-dioicae (strain p1A1 Lamole / MvSl-1064)</name>
    <name type="common">Anther smut fungus</name>
    <dbReference type="NCBI Taxonomy" id="683840"/>
    <lineage>
        <taxon>Eukaryota</taxon>
        <taxon>Fungi</taxon>
        <taxon>Dikarya</taxon>
        <taxon>Basidiomycota</taxon>
        <taxon>Pucciniomycotina</taxon>
        <taxon>Microbotryomycetes</taxon>
        <taxon>Microbotryales</taxon>
        <taxon>Microbotryaceae</taxon>
        <taxon>Microbotryum</taxon>
    </lineage>
</organism>
<dbReference type="HOGENOM" id="CLU_1428999_0_0_1"/>
<proteinExistence type="predicted"/>
<gene>
    <name evidence="2" type="ORF">MVLG_05785</name>
</gene>
<dbReference type="OrthoDB" id="2535804at2759"/>
<evidence type="ECO:0000313" key="3">
    <source>
        <dbReference type="EnsemblFungi" id="MVLG_05785T0"/>
    </source>
</evidence>
<dbReference type="Proteomes" id="UP000017200">
    <property type="component" value="Unassembled WGS sequence"/>
</dbReference>
<evidence type="ECO:0000313" key="2">
    <source>
        <dbReference type="EMBL" id="KDE03714.1"/>
    </source>
</evidence>
<keyword evidence="4" id="KW-1185">Reference proteome</keyword>
<reference evidence="2" key="2">
    <citation type="submission" date="2010-11" db="EMBL/GenBank/DDBJ databases">
        <authorList>
            <consortium name="The Broad Institute Genome Sequencing Platform"/>
            <person name="Earl A."/>
            <person name="Ward D."/>
            <person name="Feldgarden M."/>
            <person name="Gevers D."/>
            <person name="Butler R."/>
            <person name="Young S.K."/>
            <person name="Zeng Q."/>
            <person name="Gargeya S."/>
            <person name="Fitzgerald M."/>
            <person name="Haas B."/>
            <person name="Abouelleil A."/>
            <person name="Alvarado L."/>
            <person name="Arachchi H.M."/>
            <person name="Berlin A."/>
            <person name="Brown A."/>
            <person name="Chapman S.B."/>
            <person name="Chen Z."/>
            <person name="Dunbar C."/>
            <person name="Freedman E."/>
            <person name="Gearin G."/>
            <person name="Gellesch M."/>
            <person name="Goldberg J."/>
            <person name="Griggs A."/>
            <person name="Gujja S."/>
            <person name="Heilman E."/>
            <person name="Heiman D."/>
            <person name="Howarth C."/>
            <person name="Larson L."/>
            <person name="Lui A."/>
            <person name="MacDonald P.J.P."/>
            <person name="Mehta T."/>
            <person name="Montmayeur A."/>
            <person name="Murphy C."/>
            <person name="Neiman D."/>
            <person name="Pearson M."/>
            <person name="Priest M."/>
            <person name="Roberts A."/>
            <person name="Saif S."/>
            <person name="Shea T."/>
            <person name="Shenoy N."/>
            <person name="Sisk P."/>
            <person name="Stolte C."/>
            <person name="Sykes S."/>
            <person name="White J."/>
            <person name="Yandava C."/>
            <person name="Wortman J."/>
            <person name="Nusbaum C."/>
            <person name="Birren B."/>
        </authorList>
    </citation>
    <scope>NUCLEOTIDE SEQUENCE</scope>
    <source>
        <strain evidence="2">P1A1 Lamole</strain>
    </source>
</reference>
<reference evidence="2 4" key="3">
    <citation type="journal article" date="2015" name="BMC Genomics">
        <title>Sex and parasites: genomic and transcriptomic analysis of Microbotryum lychnidis-dioicae, the biotrophic and plant-castrating anther smut fungus.</title>
        <authorList>
            <person name="Perlin M.H."/>
            <person name="Amselem J."/>
            <person name="Fontanillas E."/>
            <person name="Toh S.S."/>
            <person name="Chen Z."/>
            <person name="Goldberg J."/>
            <person name="Duplessis S."/>
            <person name="Henrissat B."/>
            <person name="Young S."/>
            <person name="Zeng Q."/>
            <person name="Aguileta G."/>
            <person name="Petit E."/>
            <person name="Badouin H."/>
            <person name="Andrews J."/>
            <person name="Razeeq D."/>
            <person name="Gabaldon T."/>
            <person name="Quesneville H."/>
            <person name="Giraud T."/>
            <person name="Hood M.E."/>
            <person name="Schultz D.J."/>
            <person name="Cuomo C.A."/>
        </authorList>
    </citation>
    <scope>NUCLEOTIDE SEQUENCE [LARGE SCALE GENOMIC DNA]</scope>
    <source>
        <strain evidence="4">p1A1 Lamole</strain>
        <strain evidence="2">P1A1 Lamole</strain>
    </source>
</reference>